<evidence type="ECO:0000313" key="1">
    <source>
        <dbReference type="EMBL" id="KAI4457467.1"/>
    </source>
</evidence>
<evidence type="ECO:0000313" key="2">
    <source>
        <dbReference type="Proteomes" id="UP001056778"/>
    </source>
</evidence>
<proteinExistence type="predicted"/>
<sequence length="74" mass="8214">MIVVNKEHSSCFEVIDSDDEDQSGDKMDVAVKTEAGSAVIDKIVKRAESEDSIYNSLKNLLFVSDVSDMEEENN</sequence>
<protein>
    <submittedName>
        <fullName evidence="1">Vesicle-trafficking protein sec22b</fullName>
    </submittedName>
</protein>
<gene>
    <name evidence="1" type="ORF">MML48_7g00009348</name>
</gene>
<dbReference type="EMBL" id="CM043021">
    <property type="protein sequence ID" value="KAI4457467.1"/>
    <property type="molecule type" value="Genomic_DNA"/>
</dbReference>
<name>A0ACB9SQP6_HOLOL</name>
<accession>A0ACB9SQP6</accession>
<organism evidence="1 2">
    <name type="scientific">Holotrichia oblita</name>
    <name type="common">Chafer beetle</name>
    <dbReference type="NCBI Taxonomy" id="644536"/>
    <lineage>
        <taxon>Eukaryota</taxon>
        <taxon>Metazoa</taxon>
        <taxon>Ecdysozoa</taxon>
        <taxon>Arthropoda</taxon>
        <taxon>Hexapoda</taxon>
        <taxon>Insecta</taxon>
        <taxon>Pterygota</taxon>
        <taxon>Neoptera</taxon>
        <taxon>Endopterygota</taxon>
        <taxon>Coleoptera</taxon>
        <taxon>Polyphaga</taxon>
        <taxon>Scarabaeiformia</taxon>
        <taxon>Scarabaeidae</taxon>
        <taxon>Melolonthinae</taxon>
        <taxon>Holotrichia</taxon>
    </lineage>
</organism>
<reference evidence="1" key="1">
    <citation type="submission" date="2022-04" db="EMBL/GenBank/DDBJ databases">
        <title>Chromosome-scale genome assembly of Holotrichia oblita Faldermann.</title>
        <authorList>
            <person name="Rongchong L."/>
        </authorList>
    </citation>
    <scope>NUCLEOTIDE SEQUENCE</scope>
    <source>
        <strain evidence="1">81SQS9</strain>
    </source>
</reference>
<comment type="caution">
    <text evidence="1">The sequence shown here is derived from an EMBL/GenBank/DDBJ whole genome shotgun (WGS) entry which is preliminary data.</text>
</comment>
<dbReference type="Proteomes" id="UP001056778">
    <property type="component" value="Chromosome 7"/>
</dbReference>
<keyword evidence="2" id="KW-1185">Reference proteome</keyword>